<reference evidence="1 2" key="1">
    <citation type="journal article" date="2016" name="Appl. Microbiol. Biotechnol.">
        <title>Characterization of T-DNA insertion mutants with decreased virulence in the entomopathogenic fungus Beauveria bassiana JEF-007.</title>
        <authorList>
            <person name="Kim S."/>
            <person name="Lee S.J."/>
            <person name="Nai Y.S."/>
            <person name="Yu J.S."/>
            <person name="Lee M.R."/>
            <person name="Yang Y.T."/>
            <person name="Kim J.S."/>
        </authorList>
    </citation>
    <scope>NUCLEOTIDE SEQUENCE [LARGE SCALE GENOMIC DNA]</scope>
    <source>
        <strain evidence="1 2">JEF-007</strain>
    </source>
</reference>
<dbReference type="Proteomes" id="UP000235728">
    <property type="component" value="Unassembled WGS sequence"/>
</dbReference>
<protein>
    <submittedName>
        <fullName evidence="1">Uncharacterized protein</fullName>
    </submittedName>
</protein>
<organism evidence="1 2">
    <name type="scientific">Beauveria bassiana</name>
    <name type="common">White muscardine disease fungus</name>
    <name type="synonym">Tritirachium shiotae</name>
    <dbReference type="NCBI Taxonomy" id="176275"/>
    <lineage>
        <taxon>Eukaryota</taxon>
        <taxon>Fungi</taxon>
        <taxon>Dikarya</taxon>
        <taxon>Ascomycota</taxon>
        <taxon>Pezizomycotina</taxon>
        <taxon>Sordariomycetes</taxon>
        <taxon>Hypocreomycetidae</taxon>
        <taxon>Hypocreales</taxon>
        <taxon>Cordycipitaceae</taxon>
        <taxon>Beauveria</taxon>
    </lineage>
</organism>
<evidence type="ECO:0000313" key="1">
    <source>
        <dbReference type="EMBL" id="PMB70607.1"/>
    </source>
</evidence>
<sequence>MAVTIMEQLFLLNENLLSIMSRIVQHMRMYQSGKNIAQILAPKSRDESPWHQYGIVAAVEDA</sequence>
<gene>
    <name evidence="1" type="ORF">BM221_003061</name>
</gene>
<name>A0A2N6NTL0_BEABA</name>
<dbReference type="AlphaFoldDB" id="A0A2N6NTL0"/>
<evidence type="ECO:0000313" key="2">
    <source>
        <dbReference type="Proteomes" id="UP000235728"/>
    </source>
</evidence>
<comment type="caution">
    <text evidence="1">The sequence shown here is derived from an EMBL/GenBank/DDBJ whole genome shotgun (WGS) entry which is preliminary data.</text>
</comment>
<accession>A0A2N6NTL0</accession>
<proteinExistence type="predicted"/>
<dbReference type="EMBL" id="MRVG01000003">
    <property type="protein sequence ID" value="PMB70607.1"/>
    <property type="molecule type" value="Genomic_DNA"/>
</dbReference>